<dbReference type="InterPro" id="IPR039960">
    <property type="entry name" value="MCP1"/>
</dbReference>
<dbReference type="GeneID" id="73469913"/>
<sequence length="298" mass="34061">MSQEGLTKINPIPLDEPIDMHAVTTNESSIVIPPPRNNKPWLIPLLLKIQKYSAYTFVSFLGIHLTSVIIVPILPIDPDIKQDVFSMAKAVFQSLPLYENFIIYGSSLLHVCSGIGLRLFRKNKRRRSSNDNDKLRISDDDQDIGLGGISNIFGLGYKKSWISTTFGITPLQFSGYMIIPLVAYHFYKFRYVPWAYEGDSSLVNLDYISYVLNLKYPWLNTLGLMGLIWTISYHVVNGVMKLQHKFNKQWKKIGLGLINLIGSLGMISVYYFKFNHCEVEETGFLGKVFVKYIQSSWL</sequence>
<dbReference type="GO" id="GO:0005741">
    <property type="term" value="C:mitochondrial outer membrane"/>
    <property type="evidence" value="ECO:0007669"/>
    <property type="project" value="TreeGrafter"/>
</dbReference>
<dbReference type="Pfam" id="PF07950">
    <property type="entry name" value="MCP1_TM"/>
    <property type="match status" value="2"/>
</dbReference>
<feature type="transmembrane region" description="Helical" evidence="1">
    <location>
        <begin position="166"/>
        <end position="187"/>
    </location>
</feature>
<keyword evidence="1" id="KW-0472">Membrane</keyword>
<dbReference type="PANTHER" id="PTHR38409">
    <property type="entry name" value="MDM10-COMPLEMENTING PROTEIN 1"/>
    <property type="match status" value="1"/>
</dbReference>
<protein>
    <recommendedName>
        <fullName evidence="2">Mitochondrial adapter protein MCP1 transmembrane domain-containing protein</fullName>
    </recommendedName>
</protein>
<feature type="transmembrane region" description="Helical" evidence="1">
    <location>
        <begin position="207"/>
        <end position="232"/>
    </location>
</feature>
<proteinExistence type="predicted"/>
<feature type="domain" description="Mitochondrial adapter protein MCP1 transmembrane" evidence="2">
    <location>
        <begin position="60"/>
        <end position="160"/>
    </location>
</feature>
<feature type="transmembrane region" description="Helical" evidence="1">
    <location>
        <begin position="253"/>
        <end position="272"/>
    </location>
</feature>
<evidence type="ECO:0000313" key="4">
    <source>
        <dbReference type="Proteomes" id="UP000694255"/>
    </source>
</evidence>
<dbReference type="GO" id="GO:0007005">
    <property type="term" value="P:mitochondrion organization"/>
    <property type="evidence" value="ECO:0007669"/>
    <property type="project" value="TreeGrafter"/>
</dbReference>
<evidence type="ECO:0000259" key="2">
    <source>
        <dbReference type="Pfam" id="PF07950"/>
    </source>
</evidence>
<keyword evidence="1" id="KW-1133">Transmembrane helix</keyword>
<evidence type="ECO:0000256" key="1">
    <source>
        <dbReference type="SAM" id="Phobius"/>
    </source>
</evidence>
<dbReference type="EMBL" id="JAGSYN010000139">
    <property type="protein sequence ID" value="KAG7663364.1"/>
    <property type="molecule type" value="Genomic_DNA"/>
</dbReference>
<accession>A0A8J5UZ13</accession>
<dbReference type="AlphaFoldDB" id="A0A8J5UZ13"/>
<dbReference type="OrthoDB" id="10259513at2759"/>
<organism evidence="3 4">
    <name type="scientific">[Candida] subhashii</name>
    <dbReference type="NCBI Taxonomy" id="561895"/>
    <lineage>
        <taxon>Eukaryota</taxon>
        <taxon>Fungi</taxon>
        <taxon>Dikarya</taxon>
        <taxon>Ascomycota</taxon>
        <taxon>Saccharomycotina</taxon>
        <taxon>Pichiomycetes</taxon>
        <taxon>Debaryomycetaceae</taxon>
        <taxon>Spathaspora</taxon>
    </lineage>
</organism>
<feature type="domain" description="Mitochondrial adapter protein MCP1 transmembrane" evidence="2">
    <location>
        <begin position="180"/>
        <end position="245"/>
    </location>
</feature>
<evidence type="ECO:0000313" key="3">
    <source>
        <dbReference type="EMBL" id="KAG7663364.1"/>
    </source>
</evidence>
<name>A0A8J5UZ13_9ASCO</name>
<keyword evidence="4" id="KW-1185">Reference proteome</keyword>
<dbReference type="Proteomes" id="UP000694255">
    <property type="component" value="Unassembled WGS sequence"/>
</dbReference>
<dbReference type="PANTHER" id="PTHR38409:SF1">
    <property type="entry name" value="MITOCHONDRIAL ADAPTER PROTEIN MCP1"/>
    <property type="match status" value="1"/>
</dbReference>
<keyword evidence="1" id="KW-0812">Transmembrane</keyword>
<comment type="caution">
    <text evidence="3">The sequence shown here is derived from an EMBL/GenBank/DDBJ whole genome shotgun (WGS) entry which is preliminary data.</text>
</comment>
<gene>
    <name evidence="3" type="ORF">J8A68_003112</name>
</gene>
<reference evidence="3 4" key="1">
    <citation type="journal article" date="2021" name="DNA Res.">
        <title>Genome analysis of Candida subhashii reveals its hybrid nature and dual mitochondrial genome conformations.</title>
        <authorList>
            <person name="Mixao V."/>
            <person name="Hegedusova E."/>
            <person name="Saus E."/>
            <person name="Pryszcz L.P."/>
            <person name="Cillingova A."/>
            <person name="Nosek J."/>
            <person name="Gabaldon T."/>
        </authorList>
    </citation>
    <scope>NUCLEOTIDE SEQUENCE [LARGE SCALE GENOMIC DNA]</scope>
    <source>
        <strain evidence="3 4">CBS 10753</strain>
    </source>
</reference>
<feature type="transmembrane region" description="Helical" evidence="1">
    <location>
        <begin position="101"/>
        <end position="120"/>
    </location>
</feature>
<feature type="transmembrane region" description="Helical" evidence="1">
    <location>
        <begin position="52"/>
        <end position="74"/>
    </location>
</feature>
<dbReference type="RefSeq" id="XP_049263596.1">
    <property type="nucleotide sequence ID" value="XM_049406933.1"/>
</dbReference>
<dbReference type="InterPro" id="IPR012472">
    <property type="entry name" value="MCP1_TM"/>
</dbReference>
<dbReference type="GO" id="GO:0055088">
    <property type="term" value="P:lipid homeostasis"/>
    <property type="evidence" value="ECO:0007669"/>
    <property type="project" value="InterPro"/>
</dbReference>